<evidence type="ECO:0000256" key="1">
    <source>
        <dbReference type="ARBA" id="ARBA00023002"/>
    </source>
</evidence>
<dbReference type="EMBL" id="ML977633">
    <property type="protein sequence ID" value="KAF1995832.1"/>
    <property type="molecule type" value="Genomic_DNA"/>
</dbReference>
<dbReference type="InterPro" id="IPR039261">
    <property type="entry name" value="FNR_nucleotide-bd"/>
</dbReference>
<reference evidence="4" key="1">
    <citation type="journal article" date="2020" name="Stud. Mycol.">
        <title>101 Dothideomycetes genomes: a test case for predicting lifestyles and emergence of pathogens.</title>
        <authorList>
            <person name="Haridas S."/>
            <person name="Albert R."/>
            <person name="Binder M."/>
            <person name="Bloem J."/>
            <person name="Labutti K."/>
            <person name="Salamov A."/>
            <person name="Andreopoulos B."/>
            <person name="Baker S."/>
            <person name="Barry K."/>
            <person name="Bills G."/>
            <person name="Bluhm B."/>
            <person name="Cannon C."/>
            <person name="Castanera R."/>
            <person name="Culley D."/>
            <person name="Daum C."/>
            <person name="Ezra D."/>
            <person name="Gonzalez J."/>
            <person name="Henrissat B."/>
            <person name="Kuo A."/>
            <person name="Liang C."/>
            <person name="Lipzen A."/>
            <person name="Lutzoni F."/>
            <person name="Magnuson J."/>
            <person name="Mondo S."/>
            <person name="Nolan M."/>
            <person name="Ohm R."/>
            <person name="Pangilinan J."/>
            <person name="Park H.-J."/>
            <person name="Ramirez L."/>
            <person name="Alfaro M."/>
            <person name="Sun H."/>
            <person name="Tritt A."/>
            <person name="Yoshinaga Y."/>
            <person name="Zwiers L.-H."/>
            <person name="Turgeon B."/>
            <person name="Goodwin S."/>
            <person name="Spatafora J."/>
            <person name="Crous P."/>
            <person name="Grigoriev I."/>
        </authorList>
    </citation>
    <scope>NUCLEOTIDE SEQUENCE</scope>
    <source>
        <strain evidence="4">CBS 123094</strain>
    </source>
</reference>
<dbReference type="PANTHER" id="PTHR46505">
    <property type="entry name" value="OXIDOREDUCTASE NAD-BINDING DOMAIN-CONTAINING PROTEIN 1"/>
    <property type="match status" value="1"/>
</dbReference>
<gene>
    <name evidence="4" type="ORF">P154DRAFT_580536</name>
</gene>
<dbReference type="CDD" id="cd00322">
    <property type="entry name" value="FNR_like"/>
    <property type="match status" value="1"/>
</dbReference>
<dbReference type="GO" id="GO:0005739">
    <property type="term" value="C:mitochondrion"/>
    <property type="evidence" value="ECO:0007669"/>
    <property type="project" value="TreeGrafter"/>
</dbReference>
<dbReference type="OrthoDB" id="436496at2759"/>
<sequence>MAQIWTGKAGLSHEERTATEPRDNDLHLVILDSISVVNDRIRTYRFATKDRGGIKFLAGQWLDVHVPGIDKAGGFTITSSPRHARPAASEDASKPFFELAVQQSPDNPPAAWLWQPEEHILGRELAVRVGGSFVWPPPGVAQERIKRVVFIAGGVGINPFMSMLSHIREEEYSLEVHMLYSTKVPDKSSERDSILFLPQILEAFGGHRISPDRKGKDSLQLFLTCTWSGEQITANSYFQNSLDHQPGTSLSITTRIHRIEKENLLAIIGNEDERRHSVYYVCGPPEMTDSIVEYLRQQEGVTPESVLCEKWW</sequence>
<keyword evidence="1" id="KW-0560">Oxidoreductase</keyword>
<evidence type="ECO:0000259" key="3">
    <source>
        <dbReference type="PROSITE" id="PS51384"/>
    </source>
</evidence>
<dbReference type="PROSITE" id="PS51384">
    <property type="entry name" value="FAD_FR"/>
    <property type="match status" value="1"/>
</dbReference>
<dbReference type="SUPFAM" id="SSF52343">
    <property type="entry name" value="Ferredoxin reductase-like, C-terminal NADP-linked domain"/>
    <property type="match status" value="1"/>
</dbReference>
<dbReference type="Gene3D" id="2.40.30.10">
    <property type="entry name" value="Translation factors"/>
    <property type="match status" value="1"/>
</dbReference>
<evidence type="ECO:0000313" key="5">
    <source>
        <dbReference type="Proteomes" id="UP000799779"/>
    </source>
</evidence>
<dbReference type="SUPFAM" id="SSF63380">
    <property type="entry name" value="Riboflavin synthase domain-like"/>
    <property type="match status" value="1"/>
</dbReference>
<proteinExistence type="predicted"/>
<dbReference type="AlphaFoldDB" id="A0A6A5W1Q6"/>
<dbReference type="Gene3D" id="3.40.50.80">
    <property type="entry name" value="Nucleotide-binding domain of ferredoxin-NADP reductase (FNR) module"/>
    <property type="match status" value="1"/>
</dbReference>
<dbReference type="GO" id="GO:0016491">
    <property type="term" value="F:oxidoreductase activity"/>
    <property type="evidence" value="ECO:0007669"/>
    <property type="project" value="UniProtKB-KW"/>
</dbReference>
<dbReference type="PANTHER" id="PTHR46505:SF1">
    <property type="entry name" value="OXIDOREDUCTASE NAD-BINDING DOMAIN-CONTAINING PROTEIN 1"/>
    <property type="match status" value="1"/>
</dbReference>
<accession>A0A6A5W1Q6</accession>
<keyword evidence="2" id="KW-0520">NAD</keyword>
<name>A0A6A5W1Q6_9PLEO</name>
<dbReference type="InterPro" id="IPR017927">
    <property type="entry name" value="FAD-bd_FR_type"/>
</dbReference>
<organism evidence="4 5">
    <name type="scientific">Amniculicola lignicola CBS 123094</name>
    <dbReference type="NCBI Taxonomy" id="1392246"/>
    <lineage>
        <taxon>Eukaryota</taxon>
        <taxon>Fungi</taxon>
        <taxon>Dikarya</taxon>
        <taxon>Ascomycota</taxon>
        <taxon>Pezizomycotina</taxon>
        <taxon>Dothideomycetes</taxon>
        <taxon>Pleosporomycetidae</taxon>
        <taxon>Pleosporales</taxon>
        <taxon>Amniculicolaceae</taxon>
        <taxon>Amniculicola</taxon>
    </lineage>
</organism>
<keyword evidence="5" id="KW-1185">Reference proteome</keyword>
<dbReference type="InterPro" id="IPR017938">
    <property type="entry name" value="Riboflavin_synthase-like_b-brl"/>
</dbReference>
<evidence type="ECO:0000256" key="2">
    <source>
        <dbReference type="ARBA" id="ARBA00023027"/>
    </source>
</evidence>
<protein>
    <recommendedName>
        <fullName evidence="3">FAD-binding FR-type domain-containing protein</fullName>
    </recommendedName>
</protein>
<evidence type="ECO:0000313" key="4">
    <source>
        <dbReference type="EMBL" id="KAF1995832.1"/>
    </source>
</evidence>
<feature type="domain" description="FAD-binding FR-type" evidence="3">
    <location>
        <begin position="23"/>
        <end position="138"/>
    </location>
</feature>
<dbReference type="Proteomes" id="UP000799779">
    <property type="component" value="Unassembled WGS sequence"/>
</dbReference>
<dbReference type="InterPro" id="IPR052128">
    <property type="entry name" value="Oxidoreductase_NAD-binding"/>
</dbReference>